<comment type="caution">
    <text evidence="1">The sequence shown here is derived from an EMBL/GenBank/DDBJ whole genome shotgun (WGS) entry which is preliminary data.</text>
</comment>
<evidence type="ECO:0000313" key="1">
    <source>
        <dbReference type="EMBL" id="MFC3966544.1"/>
    </source>
</evidence>
<proteinExistence type="predicted"/>
<accession>A0ABV8E3T7</accession>
<organism evidence="1 2">
    <name type="scientific">Rhizobium lemnae</name>
    <dbReference type="NCBI Taxonomy" id="1214924"/>
    <lineage>
        <taxon>Bacteria</taxon>
        <taxon>Pseudomonadati</taxon>
        <taxon>Pseudomonadota</taxon>
        <taxon>Alphaproteobacteria</taxon>
        <taxon>Hyphomicrobiales</taxon>
        <taxon>Rhizobiaceae</taxon>
        <taxon>Rhizobium/Agrobacterium group</taxon>
        <taxon>Rhizobium</taxon>
    </lineage>
</organism>
<sequence>MTAPSRTNGPAADWKHRELYDRVLDTLHALPARFRTALRIAGISATDLFTLNTPLGAAIESSVVENLNDLRELWDPDGKYEIYSFVRQAQVFPDVRLQTSAPNVAEEERIIMGIELKGWFILSKEGEPSFRYKASPNVCAPQDLLVVFPWGLDEVISGAPRLMRPFVEEARFAAEHRNHYWKVLRGKQGDDAKVISAAVKEPYPTKNQKFNDEAKKDKGNNFGRVARGALMTDFINGLLEQHISGIPAVYWQRFLKIFSEGASADSVEKKLKSVRSDAEKAGLSADRSEVFDSILEGLRELVAK</sequence>
<dbReference type="EMBL" id="JBHSBD010000001">
    <property type="protein sequence ID" value="MFC3966544.1"/>
    <property type="molecule type" value="Genomic_DNA"/>
</dbReference>
<dbReference type="Proteomes" id="UP001595697">
    <property type="component" value="Unassembled WGS sequence"/>
</dbReference>
<name>A0ABV8E3T7_9HYPH</name>
<protein>
    <submittedName>
        <fullName evidence="1">Uncharacterized protein</fullName>
    </submittedName>
</protein>
<evidence type="ECO:0000313" key="2">
    <source>
        <dbReference type="Proteomes" id="UP001595697"/>
    </source>
</evidence>
<gene>
    <name evidence="1" type="ORF">ACFOVS_00045</name>
</gene>
<reference evidence="2" key="1">
    <citation type="journal article" date="2019" name="Int. J. Syst. Evol. Microbiol.">
        <title>The Global Catalogue of Microorganisms (GCM) 10K type strain sequencing project: providing services to taxonomists for standard genome sequencing and annotation.</title>
        <authorList>
            <consortium name="The Broad Institute Genomics Platform"/>
            <consortium name="The Broad Institute Genome Sequencing Center for Infectious Disease"/>
            <person name="Wu L."/>
            <person name="Ma J."/>
        </authorList>
    </citation>
    <scope>NUCLEOTIDE SEQUENCE [LARGE SCALE GENOMIC DNA]</scope>
    <source>
        <strain evidence="2">TBRC 5781</strain>
    </source>
</reference>
<keyword evidence="2" id="KW-1185">Reference proteome</keyword>
<dbReference type="RefSeq" id="WP_247262828.1">
    <property type="nucleotide sequence ID" value="NZ_JALJQZ010000079.1"/>
</dbReference>